<evidence type="ECO:0000256" key="5">
    <source>
        <dbReference type="SAM" id="MobiDB-lite"/>
    </source>
</evidence>
<dbReference type="SUPFAM" id="SSF52151">
    <property type="entry name" value="FabD/lysophospholipase-like"/>
    <property type="match status" value="1"/>
</dbReference>
<protein>
    <submittedName>
        <fullName evidence="8">Acyl transferase domain-containing protein</fullName>
    </submittedName>
</protein>
<evidence type="ECO:0000256" key="2">
    <source>
        <dbReference type="ARBA" id="ARBA00022553"/>
    </source>
</evidence>
<dbReference type="PANTHER" id="PTHR43775:SF37">
    <property type="entry name" value="SI:DKEY-61P9.11"/>
    <property type="match status" value="1"/>
</dbReference>
<dbReference type="InterPro" id="IPR016036">
    <property type="entry name" value="Malonyl_transacylase_ACP-bd"/>
</dbReference>
<dbReference type="PANTHER" id="PTHR43775">
    <property type="entry name" value="FATTY ACID SYNTHASE"/>
    <property type="match status" value="1"/>
</dbReference>
<dbReference type="Pfam" id="PF00698">
    <property type="entry name" value="Acyl_transf_1"/>
    <property type="match status" value="1"/>
</dbReference>
<dbReference type="InterPro" id="IPR014043">
    <property type="entry name" value="Acyl_transferase_dom"/>
</dbReference>
<keyword evidence="2" id="KW-0597">Phosphoprotein</keyword>
<keyword evidence="1" id="KW-0596">Phosphopantetheine</keyword>
<dbReference type="Proteomes" id="UP000540412">
    <property type="component" value="Unassembled WGS sequence"/>
</dbReference>
<evidence type="ECO:0000259" key="6">
    <source>
        <dbReference type="SMART" id="SM00822"/>
    </source>
</evidence>
<dbReference type="Pfam" id="PF08659">
    <property type="entry name" value="KR"/>
    <property type="match status" value="1"/>
</dbReference>
<evidence type="ECO:0000256" key="4">
    <source>
        <dbReference type="ARBA" id="ARBA00023268"/>
    </source>
</evidence>
<evidence type="ECO:0000313" key="8">
    <source>
        <dbReference type="EMBL" id="MBB5913879.1"/>
    </source>
</evidence>
<dbReference type="InterPro" id="IPR057326">
    <property type="entry name" value="KR_dom"/>
</dbReference>
<evidence type="ECO:0000259" key="7">
    <source>
        <dbReference type="SMART" id="SM00827"/>
    </source>
</evidence>
<dbReference type="SUPFAM" id="SSF51735">
    <property type="entry name" value="NAD(P)-binding Rossmann-fold domains"/>
    <property type="match status" value="1"/>
</dbReference>
<dbReference type="InterPro" id="IPR036291">
    <property type="entry name" value="NAD(P)-bd_dom_sf"/>
</dbReference>
<feature type="domain" description="Malonyl-CoA:ACP transacylase (MAT)" evidence="7">
    <location>
        <begin position="1"/>
        <end position="284"/>
    </location>
</feature>
<feature type="domain" description="Ketoreductase" evidence="6">
    <location>
        <begin position="661"/>
        <end position="833"/>
    </location>
</feature>
<organism evidence="8 9">
    <name type="scientific">Nocardia transvalensis</name>
    <dbReference type="NCBI Taxonomy" id="37333"/>
    <lineage>
        <taxon>Bacteria</taxon>
        <taxon>Bacillati</taxon>
        <taxon>Actinomycetota</taxon>
        <taxon>Actinomycetes</taxon>
        <taxon>Mycobacteriales</taxon>
        <taxon>Nocardiaceae</taxon>
        <taxon>Nocardia</taxon>
    </lineage>
</organism>
<name>A0A7W9UHY9_9NOCA</name>
<dbReference type="Gene3D" id="3.40.366.10">
    <property type="entry name" value="Malonyl-Coenzyme A Acyl Carrier Protein, domain 2"/>
    <property type="match status" value="1"/>
</dbReference>
<dbReference type="Gene3D" id="3.40.50.720">
    <property type="entry name" value="NAD(P)-binding Rossmann-like Domain"/>
    <property type="match status" value="1"/>
</dbReference>
<dbReference type="InterPro" id="IPR001227">
    <property type="entry name" value="Ac_transferase_dom_sf"/>
</dbReference>
<dbReference type="CDD" id="cd05274">
    <property type="entry name" value="KR_FAS_SDR_x"/>
    <property type="match status" value="1"/>
</dbReference>
<feature type="region of interest" description="Disordered" evidence="5">
    <location>
        <begin position="890"/>
        <end position="915"/>
    </location>
</feature>
<dbReference type="SUPFAM" id="SSF55048">
    <property type="entry name" value="Probable ACP-binding domain of malonyl-CoA ACP transacylase"/>
    <property type="match status" value="1"/>
</dbReference>
<evidence type="ECO:0000313" key="9">
    <source>
        <dbReference type="Proteomes" id="UP000540412"/>
    </source>
</evidence>
<dbReference type="InterPro" id="IPR016035">
    <property type="entry name" value="Acyl_Trfase/lysoPLipase"/>
</dbReference>
<dbReference type="InterPro" id="IPR013968">
    <property type="entry name" value="PKS_KR"/>
</dbReference>
<feature type="region of interest" description="Disordered" evidence="5">
    <location>
        <begin position="307"/>
        <end position="405"/>
    </location>
</feature>
<sequence>MGRALAARYPVFARAVEAATEAVVRAGGRRVWTPRHGFAKGLETTDTVPPALFVYQVALAELAQAWGIRADAVAGYGVGEAAGAVLSGALSLPDGARVAVVRGRALAQLDRPGAAAVVAASREEVHRLVEPMRSALSIATVDGHRSVLVTGVPRYIETLVRRARRRGLRADVVEVDEDVHRRSAHDTVAGFATRLGHLTPAAPAVPFHSTVRHAEVITTAALTPDYWAENARGPVELAAALDSAAASGISTVVELAPAPTLTPAVRDNPAFRESTYALAGQDNEAEIFLDAVARLYADGRLAPGESGLPLESIPAPAHLGPKRTAPPTESVPSGYAPTTESARNDGTSTTESVPHATAPPAESVPFGGAHTTEAVFDGGAPGAGSVVDSGAPTADGEKAGRGETLRTATGYEWLVADAGTGDSASGRADVVQMGGPRPASRPLVAENLRDAAVYDPTVATATEWADSIVTEECWVPVAGRRGVPGRPPFRQILVVGESAAAAALERRLGLRMPTLRIVRDPADAGPIVSSMTTDRAAPTAVTLVWPTPDLPGPVTTGLAGALDLLQRIHHSAAVATLTVVLSDSASLTQNAIAGLVRSMQLESGIPIRLIWTADDDPAPVADLVLNPAGPQEIRTTKDVVDERRFRLAPAASAPARIRPDGTYVVTGGLGTLGSVAVRWLLDAGARDLVVLTRAPRPLPGLLDGLDDRIVVVRCDVTDRADLANALFDIRACGSTIRGVVHAAGVRRAAEFGSVTPGLLGELFEPRAGAAAHLIDLTAPDPLDFVLLSSSATGALGGPGQAADAAAHAALDAMARKRIDDRVRSIGWGSWLSGATVDDTPLRRAGITPFDVARGTAVLSVILGHPAPCALAVDYTPTADTSPMAARLRNLLPEPPIRSRDDPSTGSPLPEPPTYPTAAALTVALSDGIRPTRQRDPQ</sequence>
<keyword evidence="4" id="KW-0511">Multifunctional enzyme</keyword>
<feature type="compositionally biased region" description="Polar residues" evidence="5">
    <location>
        <begin position="336"/>
        <end position="352"/>
    </location>
</feature>
<comment type="caution">
    <text evidence="8">The sequence shown here is derived from an EMBL/GenBank/DDBJ whole genome shotgun (WGS) entry which is preliminary data.</text>
</comment>
<dbReference type="SMART" id="SM00822">
    <property type="entry name" value="PKS_KR"/>
    <property type="match status" value="1"/>
</dbReference>
<dbReference type="InterPro" id="IPR050091">
    <property type="entry name" value="PKS_NRPS_Biosynth_Enz"/>
</dbReference>
<reference evidence="8 9" key="1">
    <citation type="submission" date="2020-08" db="EMBL/GenBank/DDBJ databases">
        <title>Sequencing the genomes of 1000 actinobacteria strains.</title>
        <authorList>
            <person name="Klenk H.-P."/>
        </authorList>
    </citation>
    <scope>NUCLEOTIDE SEQUENCE [LARGE SCALE GENOMIC DNA]</scope>
    <source>
        <strain evidence="8 9">DSM 43582</strain>
    </source>
</reference>
<dbReference type="EMBL" id="JACHIT010000001">
    <property type="protein sequence ID" value="MBB5913879.1"/>
    <property type="molecule type" value="Genomic_DNA"/>
</dbReference>
<proteinExistence type="predicted"/>
<evidence type="ECO:0000256" key="1">
    <source>
        <dbReference type="ARBA" id="ARBA00022450"/>
    </source>
</evidence>
<dbReference type="GO" id="GO:0006633">
    <property type="term" value="P:fatty acid biosynthetic process"/>
    <property type="evidence" value="ECO:0007669"/>
    <property type="project" value="TreeGrafter"/>
</dbReference>
<dbReference type="Gene3D" id="3.30.70.3290">
    <property type="match status" value="1"/>
</dbReference>
<feature type="compositionally biased region" description="Basic and acidic residues" evidence="5">
    <location>
        <begin position="395"/>
        <end position="404"/>
    </location>
</feature>
<dbReference type="SMART" id="SM00827">
    <property type="entry name" value="PKS_AT"/>
    <property type="match status" value="1"/>
</dbReference>
<evidence type="ECO:0000256" key="3">
    <source>
        <dbReference type="ARBA" id="ARBA00022679"/>
    </source>
</evidence>
<accession>A0A7W9UHY9</accession>
<keyword evidence="9" id="KW-1185">Reference proteome</keyword>
<keyword evidence="3 8" id="KW-0808">Transferase</keyword>
<dbReference type="AlphaFoldDB" id="A0A7W9UHY9"/>
<gene>
    <name evidence="8" type="ORF">BJY24_002746</name>
</gene>
<dbReference type="GO" id="GO:0004312">
    <property type="term" value="F:fatty acid synthase activity"/>
    <property type="evidence" value="ECO:0007669"/>
    <property type="project" value="TreeGrafter"/>
</dbReference>